<dbReference type="OrthoDB" id="7428487at2"/>
<accession>A0A2N0H6Y0</accession>
<evidence type="ECO:0000313" key="2">
    <source>
        <dbReference type="Proteomes" id="UP000232587"/>
    </source>
</evidence>
<proteinExistence type="predicted"/>
<name>A0A2N0H6Y0_9SPHN</name>
<sequence length="106" mass="12252">MQHAKNPTETDERKFLEAIARRILIRASYNGTELVLAPHHLFERHDELYVGALNTGKAWRSDDERRLGYFKLKGLTEVALTDDSFEPLELEDSSLPRPEDRLLFAV</sequence>
<protein>
    <recommendedName>
        <fullName evidence="3">WYL domain-containing protein</fullName>
    </recommendedName>
</protein>
<reference evidence="1 2" key="1">
    <citation type="submission" date="2017-11" db="EMBL/GenBank/DDBJ databases">
        <title>Genomic Encyclopedia of Type Strains, Phase III (KMG-III): the genomes of soil and plant-associated and newly described type strains.</title>
        <authorList>
            <person name="Whitman W."/>
        </authorList>
    </citation>
    <scope>NUCLEOTIDE SEQUENCE [LARGE SCALE GENOMIC DNA]</scope>
    <source>
        <strain evidence="1 2">CGMCC 1.12274</strain>
    </source>
</reference>
<dbReference type="Proteomes" id="UP000232587">
    <property type="component" value="Unassembled WGS sequence"/>
</dbReference>
<dbReference type="EMBL" id="PHUF01000004">
    <property type="protein sequence ID" value="PKB14672.1"/>
    <property type="molecule type" value="Genomic_DNA"/>
</dbReference>
<dbReference type="RefSeq" id="WP_100867480.1">
    <property type="nucleotide sequence ID" value="NZ_PHUF01000004.1"/>
</dbReference>
<comment type="caution">
    <text evidence="1">The sequence shown here is derived from an EMBL/GenBank/DDBJ whole genome shotgun (WGS) entry which is preliminary data.</text>
</comment>
<evidence type="ECO:0000313" key="1">
    <source>
        <dbReference type="EMBL" id="PKB14672.1"/>
    </source>
</evidence>
<organism evidence="1 2">
    <name type="scientific">Novosphingobium kunmingense</name>
    <dbReference type="NCBI Taxonomy" id="1211806"/>
    <lineage>
        <taxon>Bacteria</taxon>
        <taxon>Pseudomonadati</taxon>
        <taxon>Pseudomonadota</taxon>
        <taxon>Alphaproteobacteria</taxon>
        <taxon>Sphingomonadales</taxon>
        <taxon>Sphingomonadaceae</taxon>
        <taxon>Novosphingobium</taxon>
    </lineage>
</organism>
<dbReference type="AlphaFoldDB" id="A0A2N0H6Y0"/>
<gene>
    <name evidence="1" type="ORF">B0I00_2270</name>
</gene>
<keyword evidence="2" id="KW-1185">Reference proteome</keyword>
<evidence type="ECO:0008006" key="3">
    <source>
        <dbReference type="Google" id="ProtNLM"/>
    </source>
</evidence>